<reference evidence="5 8" key="3">
    <citation type="submission" date="2019-08" db="EMBL/GenBank/DDBJ databases">
        <title>Emerging of two pre-pandemic pathogenic O4:KUT lineages of Vibrio parahaemolyticus in coastal eastern China.</title>
        <authorList>
            <person name="Yu H."/>
        </authorList>
    </citation>
    <scope>NUCLEOTIDE SEQUENCE [LARGE SCALE GENOMIC DNA]</scope>
    <source>
        <strain evidence="5 8">HZ17-383</strain>
    </source>
</reference>
<evidence type="ECO:0000313" key="6">
    <source>
        <dbReference type="EMBL" id="UYV26810.1"/>
    </source>
</evidence>
<dbReference type="Proteomes" id="UP000464718">
    <property type="component" value="Chromosome i"/>
</dbReference>
<name>A0A072GDG8_VIBPH</name>
<dbReference type="EMBL" id="VRMQ01000008">
    <property type="protein sequence ID" value="TXN14031.1"/>
    <property type="molecule type" value="Genomic_DNA"/>
</dbReference>
<reference evidence="6" key="6">
    <citation type="submission" date="2022-05" db="EMBL/GenBank/DDBJ databases">
        <title>Megaplasmid of Vibrio parahaemolyticus.</title>
        <authorList>
            <person name="Strauch E."/>
            <person name="Borowiak M."/>
        </authorList>
    </citation>
    <scope>NUCLEOTIDE SEQUENCE</scope>
    <source>
        <strain evidence="6">16-VB00198</strain>
    </source>
</reference>
<reference evidence="4 9" key="2">
    <citation type="submission" date="2018-12" db="EMBL/GenBank/DDBJ databases">
        <title>Genomic insights into the evolutionary origins and pathogenicity of five Vibrio parahaemolyticus strains isolated from the shrimp with acute hepatopancreatic necrosis disease (AHPND).</title>
        <authorList>
            <person name="Yang Q."/>
            <person name="Dong X."/>
            <person name="Xie G."/>
            <person name="Fu S."/>
            <person name="Zou P."/>
            <person name="Sun J."/>
            <person name="Wang Y."/>
            <person name="Huang J."/>
        </authorList>
    </citation>
    <scope>NUCLEOTIDE SEQUENCE [LARGE SCALE GENOMIC DNA]</scope>
    <source>
        <strain evidence="4 9">20160303005-1</strain>
    </source>
</reference>
<dbReference type="EMBL" id="JABCLB010000331">
    <property type="protein sequence ID" value="NMU81808.1"/>
    <property type="molecule type" value="Genomic_DNA"/>
</dbReference>
<evidence type="ECO:0000313" key="5">
    <source>
        <dbReference type="EMBL" id="TXN14031.1"/>
    </source>
</evidence>
<dbReference type="PANTHER" id="PTHR35849">
    <property type="entry name" value="BLR2341 PROTEIN"/>
    <property type="match status" value="1"/>
</dbReference>
<dbReference type="EMBL" id="CP114194">
    <property type="protein sequence ID" value="WAT89870.1"/>
    <property type="molecule type" value="Genomic_DNA"/>
</dbReference>
<evidence type="ECO:0000313" key="3">
    <source>
        <dbReference type="EMBL" id="NMU81808.1"/>
    </source>
</evidence>
<dbReference type="EMBL" id="CP034298">
    <property type="protein sequence ID" value="QHH10587.1"/>
    <property type="molecule type" value="Genomic_DNA"/>
</dbReference>
<reference evidence="2" key="4">
    <citation type="submission" date="2019-12" db="EMBL/GenBank/DDBJ databases">
        <authorList>
            <consortium name="NCBI Pathogen Detection Project"/>
        </authorList>
    </citation>
    <scope>NUCLEOTIDE SEQUENCE</scope>
    <source>
        <strain evidence="2">1930</strain>
    </source>
</reference>
<evidence type="ECO:0000313" key="8">
    <source>
        <dbReference type="Proteomes" id="UP000321504"/>
    </source>
</evidence>
<dbReference type="Proteomes" id="UP000856022">
    <property type="component" value="Unassembled WGS sequence"/>
</dbReference>
<dbReference type="Proteomes" id="UP001156560">
    <property type="component" value="Chromosome 1"/>
</dbReference>
<evidence type="ECO:0000313" key="4">
    <source>
        <dbReference type="EMBL" id="QHH10587.1"/>
    </source>
</evidence>
<proteinExistence type="predicted"/>
<dbReference type="Pfam" id="PF13466">
    <property type="entry name" value="STAS_2"/>
    <property type="match status" value="1"/>
</dbReference>
<protein>
    <submittedName>
        <fullName evidence="6">Lipid asymmetry maintenance protein MlaB</fullName>
    </submittedName>
    <submittedName>
        <fullName evidence="3">STAS domain-containing protein</fullName>
    </submittedName>
</protein>
<evidence type="ECO:0000313" key="7">
    <source>
        <dbReference type="EMBL" id="WAT89870.1"/>
    </source>
</evidence>
<dbReference type="OrthoDB" id="5900662at2"/>
<dbReference type="Proteomes" id="UP001163036">
    <property type="component" value="Chromosome 1"/>
</dbReference>
<evidence type="ECO:0000313" key="10">
    <source>
        <dbReference type="Proteomes" id="UP000518904"/>
    </source>
</evidence>
<feature type="domain" description="STAS" evidence="1">
    <location>
        <begin position="15"/>
        <end position="106"/>
    </location>
</feature>
<evidence type="ECO:0000313" key="9">
    <source>
        <dbReference type="Proteomes" id="UP000464718"/>
    </source>
</evidence>
<dbReference type="Proteomes" id="UP000321504">
    <property type="component" value="Unassembled WGS sequence"/>
</dbReference>
<reference evidence="2" key="1">
    <citation type="journal article" date="2018" name="Genome Biol.">
        <title>SKESA: strategic k-mer extension for scrupulous assemblies.</title>
        <authorList>
            <person name="Souvorov A."/>
            <person name="Agarwala R."/>
            <person name="Lipman D.J."/>
        </authorList>
    </citation>
    <scope>NUCLEOTIDE SEQUENCE</scope>
    <source>
        <strain evidence="2">1930</strain>
    </source>
</reference>
<evidence type="ECO:0000313" key="2">
    <source>
        <dbReference type="EMBL" id="HAS6679531.1"/>
    </source>
</evidence>
<dbReference type="InterPro" id="IPR058548">
    <property type="entry name" value="MlaB-like_STAS"/>
</dbReference>
<dbReference type="InterPro" id="IPR002645">
    <property type="entry name" value="STAS_dom"/>
</dbReference>
<dbReference type="InterPro" id="IPR052746">
    <property type="entry name" value="MlaB_ABC_Transporter"/>
</dbReference>
<dbReference type="OMA" id="KRNCHIM"/>
<evidence type="ECO:0000259" key="1">
    <source>
        <dbReference type="PROSITE" id="PS50801"/>
    </source>
</evidence>
<sequence>MAQSHAQWQLQQDTLTLTGALDRDSVPSLWAFAQQWKPSQKELECSLEEIERVDSAGMVMLIHLLEHAKKQNCHIMLSFVPAQLRTLFQLSNVESLVAKHIKNYQG</sequence>
<dbReference type="InterPro" id="IPR036513">
    <property type="entry name" value="STAS_dom_sf"/>
</dbReference>
<dbReference type="Gene3D" id="3.30.750.24">
    <property type="entry name" value="STAS domain"/>
    <property type="match status" value="1"/>
</dbReference>
<dbReference type="GeneID" id="1190205"/>
<organism evidence="3 10">
    <name type="scientific">Vibrio parahaemolyticus</name>
    <dbReference type="NCBI Taxonomy" id="670"/>
    <lineage>
        <taxon>Bacteria</taxon>
        <taxon>Pseudomonadati</taxon>
        <taxon>Pseudomonadota</taxon>
        <taxon>Gammaproteobacteria</taxon>
        <taxon>Vibrionales</taxon>
        <taxon>Vibrionaceae</taxon>
        <taxon>Vibrio</taxon>
    </lineage>
</organism>
<accession>A0A072GDG8</accession>
<dbReference type="Proteomes" id="UP000518904">
    <property type="component" value="Unassembled WGS sequence"/>
</dbReference>
<dbReference type="RefSeq" id="WP_005455113.1">
    <property type="nucleotide sequence ID" value="NZ_CABMHD010000004.1"/>
</dbReference>
<reference evidence="7" key="7">
    <citation type="submission" date="2022-12" db="EMBL/GenBank/DDBJ databases">
        <title>Vibrio parahaemolyticus become highly virulent by producing novel Tc toxins.</title>
        <authorList>
            <person name="Yang F."/>
            <person name="You Y."/>
            <person name="Lai Q."/>
            <person name="Xu L."/>
            <person name="Li F."/>
        </authorList>
    </citation>
    <scope>NUCLEOTIDE SEQUENCE</scope>
    <source>
        <strain evidence="7">Vp-HL-202005</strain>
    </source>
</reference>
<dbReference type="SUPFAM" id="SSF52091">
    <property type="entry name" value="SpoIIaa-like"/>
    <property type="match status" value="1"/>
</dbReference>
<reference evidence="3 10" key="5">
    <citation type="submission" date="2020-04" db="EMBL/GenBank/DDBJ databases">
        <title>Whole-genome sequencing of Vibrio spp. from China reveals different genetic environments of blaCTX-M-14 among diverse lineages.</title>
        <authorList>
            <person name="Zheng Z."/>
            <person name="Ye L."/>
            <person name="Chen S."/>
        </authorList>
    </citation>
    <scope>NUCLEOTIDE SEQUENCE [LARGE SCALE GENOMIC DNA]</scope>
    <source>
        <strain evidence="3 10">Vb0551</strain>
    </source>
</reference>
<dbReference type="EMBL" id="DACQKT010000015">
    <property type="protein sequence ID" value="HAS6679531.1"/>
    <property type="molecule type" value="Genomic_DNA"/>
</dbReference>
<dbReference type="CDD" id="cd07043">
    <property type="entry name" value="STAS_anti-anti-sigma_factors"/>
    <property type="match status" value="1"/>
</dbReference>
<dbReference type="AlphaFoldDB" id="A0A072GDG8"/>
<dbReference type="EMBL" id="CP097355">
    <property type="protein sequence ID" value="UYV26810.1"/>
    <property type="molecule type" value="Genomic_DNA"/>
</dbReference>
<gene>
    <name evidence="4" type="ORF">EHC69_15140</name>
    <name evidence="5" type="ORF">FVP01_21530</name>
    <name evidence="3" type="ORF">HKB16_02820</name>
    <name evidence="2" type="ORF">I7278_22345</name>
    <name evidence="6" type="ORF">M5598_02085</name>
    <name evidence="7" type="ORF">O1Q84_14880</name>
</gene>
<dbReference type="PROSITE" id="PS50801">
    <property type="entry name" value="STAS"/>
    <property type="match status" value="1"/>
</dbReference>
<dbReference type="PANTHER" id="PTHR35849:SF1">
    <property type="entry name" value="INTERMEMBRANE PHOSPHOLIPID TRANSPORT SYSTEM BINDING PROTEIN MLAB"/>
    <property type="match status" value="1"/>
</dbReference>